<evidence type="ECO:0000313" key="3">
    <source>
        <dbReference type="Proteomes" id="UP000782554"/>
    </source>
</evidence>
<dbReference type="Proteomes" id="UP000782554">
    <property type="component" value="Unassembled WGS sequence"/>
</dbReference>
<dbReference type="RefSeq" id="WP_221603427.1">
    <property type="nucleotide sequence ID" value="NZ_JAIGNU010000002.1"/>
</dbReference>
<keyword evidence="1" id="KW-0732">Signal</keyword>
<dbReference type="Gene3D" id="3.30.10.10">
    <property type="entry name" value="Trypsin Inhibitor V, subunit A"/>
    <property type="match status" value="1"/>
</dbReference>
<evidence type="ECO:0008006" key="4">
    <source>
        <dbReference type="Google" id="ProtNLM"/>
    </source>
</evidence>
<evidence type="ECO:0000313" key="2">
    <source>
        <dbReference type="EMBL" id="MBX7502276.1"/>
    </source>
</evidence>
<feature type="signal peptide" evidence="1">
    <location>
        <begin position="1"/>
        <end position="17"/>
    </location>
</feature>
<feature type="chain" id="PRO_5046308446" description="Peptidase inhibitor I78" evidence="1">
    <location>
        <begin position="18"/>
        <end position="102"/>
    </location>
</feature>
<dbReference type="InterPro" id="IPR021719">
    <property type="entry name" value="Prot_inh_I78"/>
</dbReference>
<reference evidence="2 3" key="1">
    <citation type="submission" date="2021-08" db="EMBL/GenBank/DDBJ databases">
        <title>Comparative Genomics Analysis of the Genus Qipengyuania Reveals Extensive Genetic Diversity and Metabolic Versatility, Including the Description of Fifteen Novel Species.</title>
        <authorList>
            <person name="Liu Y."/>
        </authorList>
    </citation>
    <scope>NUCLEOTIDE SEQUENCE [LARGE SCALE GENOMIC DNA]</scope>
    <source>
        <strain evidence="2 3">YG27</strain>
    </source>
</reference>
<dbReference type="Pfam" id="PF11720">
    <property type="entry name" value="Inhibitor_I78"/>
    <property type="match status" value="1"/>
</dbReference>
<proteinExistence type="predicted"/>
<sequence>MRTAIFAVLALPLAACAGNVGPADPDTGAPPPSLDGSCDAEAAQYHVGHDATAEMGAAILKDSGAATLRWGPPNSAWTMDYRTDRVNVRYDEAQVITEITCG</sequence>
<gene>
    <name evidence="2" type="ORF">K3181_12560</name>
</gene>
<name>A0ABS7JX85_9SPHN</name>
<evidence type="ECO:0000256" key="1">
    <source>
        <dbReference type="SAM" id="SignalP"/>
    </source>
</evidence>
<protein>
    <recommendedName>
        <fullName evidence="4">Peptidase inhibitor I78</fullName>
    </recommendedName>
</protein>
<organism evidence="2 3">
    <name type="scientific">Qipengyuania mesophila</name>
    <dbReference type="NCBI Taxonomy" id="2867246"/>
    <lineage>
        <taxon>Bacteria</taxon>
        <taxon>Pseudomonadati</taxon>
        <taxon>Pseudomonadota</taxon>
        <taxon>Alphaproteobacteria</taxon>
        <taxon>Sphingomonadales</taxon>
        <taxon>Erythrobacteraceae</taxon>
        <taxon>Qipengyuania</taxon>
    </lineage>
</organism>
<comment type="caution">
    <text evidence="2">The sequence shown here is derived from an EMBL/GenBank/DDBJ whole genome shotgun (WGS) entry which is preliminary data.</text>
</comment>
<dbReference type="EMBL" id="JAIGNU010000002">
    <property type="protein sequence ID" value="MBX7502276.1"/>
    <property type="molecule type" value="Genomic_DNA"/>
</dbReference>
<accession>A0ABS7JX85</accession>
<keyword evidence="3" id="KW-1185">Reference proteome</keyword>